<dbReference type="GO" id="GO:0034993">
    <property type="term" value="C:meiotic nuclear membrane microtubule tethering complex"/>
    <property type="evidence" value="ECO:0007669"/>
    <property type="project" value="TreeGrafter"/>
</dbReference>
<dbReference type="SUPFAM" id="SSF47576">
    <property type="entry name" value="Calponin-homology domain, CH-domain"/>
    <property type="match status" value="1"/>
</dbReference>
<dbReference type="GO" id="GO:0007097">
    <property type="term" value="P:nuclear migration"/>
    <property type="evidence" value="ECO:0007669"/>
    <property type="project" value="TreeGrafter"/>
</dbReference>
<evidence type="ECO:0000256" key="1">
    <source>
        <dbReference type="ARBA" id="ARBA00004370"/>
    </source>
</evidence>
<dbReference type="GO" id="GO:0005737">
    <property type="term" value="C:cytoplasm"/>
    <property type="evidence" value="ECO:0007669"/>
    <property type="project" value="TreeGrafter"/>
</dbReference>
<dbReference type="PANTHER" id="PTHR47535">
    <property type="entry name" value="MUSCLE-SPECIFIC PROTEIN 300 KDA, ISOFORM G"/>
    <property type="match status" value="1"/>
</dbReference>
<evidence type="ECO:0000256" key="2">
    <source>
        <dbReference type="ARBA" id="ARBA00022692"/>
    </source>
</evidence>
<dbReference type="GO" id="GO:0051015">
    <property type="term" value="F:actin filament binding"/>
    <property type="evidence" value="ECO:0007669"/>
    <property type="project" value="TreeGrafter"/>
</dbReference>
<comment type="subcellular location">
    <subcellularLocation>
        <location evidence="1">Membrane</location>
    </subcellularLocation>
</comment>
<evidence type="ECO:0000313" key="7">
    <source>
        <dbReference type="Proteomes" id="UP000663868"/>
    </source>
</evidence>
<evidence type="ECO:0000256" key="3">
    <source>
        <dbReference type="ARBA" id="ARBA00022737"/>
    </source>
</evidence>
<evidence type="ECO:0008006" key="8">
    <source>
        <dbReference type="Google" id="ProtNLM"/>
    </source>
</evidence>
<dbReference type="InterPro" id="IPR001589">
    <property type="entry name" value="Actinin_actin-bd_CS"/>
</dbReference>
<evidence type="ECO:0000256" key="4">
    <source>
        <dbReference type="ARBA" id="ARBA00022989"/>
    </source>
</evidence>
<organism evidence="6 7">
    <name type="scientific">Adineta steineri</name>
    <dbReference type="NCBI Taxonomy" id="433720"/>
    <lineage>
        <taxon>Eukaryota</taxon>
        <taxon>Metazoa</taxon>
        <taxon>Spiralia</taxon>
        <taxon>Gnathifera</taxon>
        <taxon>Rotifera</taxon>
        <taxon>Eurotatoria</taxon>
        <taxon>Bdelloidea</taxon>
        <taxon>Adinetida</taxon>
        <taxon>Adinetidae</taxon>
        <taxon>Adineta</taxon>
    </lineage>
</organism>
<dbReference type="GO" id="GO:0005640">
    <property type="term" value="C:nuclear outer membrane"/>
    <property type="evidence" value="ECO:0007669"/>
    <property type="project" value="TreeGrafter"/>
</dbReference>
<dbReference type="Gene3D" id="1.10.418.10">
    <property type="entry name" value="Calponin-like domain"/>
    <property type="match status" value="1"/>
</dbReference>
<protein>
    <recommendedName>
        <fullName evidence="8">Calponin-homology (CH) domain-containing protein</fullName>
    </recommendedName>
</protein>
<keyword evidence="3" id="KW-0677">Repeat</keyword>
<dbReference type="InterPro" id="IPR036872">
    <property type="entry name" value="CH_dom_sf"/>
</dbReference>
<name>A0A820N9X4_9BILA</name>
<dbReference type="AlphaFoldDB" id="A0A820N9X4"/>
<reference evidence="6" key="1">
    <citation type="submission" date="2021-02" db="EMBL/GenBank/DDBJ databases">
        <authorList>
            <person name="Nowell W R."/>
        </authorList>
    </citation>
    <scope>NUCLEOTIDE SEQUENCE</scope>
</reference>
<comment type="caution">
    <text evidence="6">The sequence shown here is derived from an EMBL/GenBank/DDBJ whole genome shotgun (WGS) entry which is preliminary data.</text>
</comment>
<dbReference type="PANTHER" id="PTHR47535:SF1">
    <property type="entry name" value="NESPRIN-1"/>
    <property type="match status" value="1"/>
</dbReference>
<dbReference type="Proteomes" id="UP000663868">
    <property type="component" value="Unassembled WGS sequence"/>
</dbReference>
<dbReference type="InterPro" id="IPR052403">
    <property type="entry name" value="LINC-complex_assoc"/>
</dbReference>
<keyword evidence="2" id="KW-0812">Transmembrane</keyword>
<accession>A0A820N9X4</accession>
<keyword evidence="5" id="KW-0472">Membrane</keyword>
<keyword evidence="4" id="KW-1133">Transmembrane helix</keyword>
<gene>
    <name evidence="6" type="ORF">KXQ929_LOCUS50115</name>
</gene>
<proteinExistence type="predicted"/>
<evidence type="ECO:0000313" key="6">
    <source>
        <dbReference type="EMBL" id="CAF4384748.1"/>
    </source>
</evidence>
<dbReference type="PROSITE" id="PS00019">
    <property type="entry name" value="ACTININ_1"/>
    <property type="match status" value="1"/>
</dbReference>
<dbReference type="EMBL" id="CAJOBB010022442">
    <property type="protein sequence ID" value="CAF4384748.1"/>
    <property type="molecule type" value="Genomic_DNA"/>
</dbReference>
<evidence type="ECO:0000256" key="5">
    <source>
        <dbReference type="ARBA" id="ARBA00023136"/>
    </source>
</evidence>
<sequence>MHSPTRSAFSPIGSRITSIIPERHVISSRSISGCNGLEISIHSLQNEQERVQKKTFTKWVNIYLSLHEPPYFITDLFEDFKDGTKLIALSLSDTII</sequence>